<feature type="region of interest" description="Disordered" evidence="4">
    <location>
        <begin position="1"/>
        <end position="43"/>
    </location>
</feature>
<dbReference type="EMBL" id="AGCU01087799">
    <property type="status" value="NOT_ANNOTATED_CDS"/>
    <property type="molecule type" value="Genomic_DNA"/>
</dbReference>
<feature type="compositionally biased region" description="Basic and acidic residues" evidence="4">
    <location>
        <begin position="458"/>
        <end position="468"/>
    </location>
</feature>
<dbReference type="EMBL" id="AGCU01087802">
    <property type="status" value="NOT_ANNOTATED_CDS"/>
    <property type="molecule type" value="Genomic_DNA"/>
</dbReference>
<feature type="compositionally biased region" description="Acidic residues" evidence="4">
    <location>
        <begin position="469"/>
        <end position="509"/>
    </location>
</feature>
<dbReference type="HOGENOM" id="CLU_275193_0_0_1"/>
<reference evidence="5" key="3">
    <citation type="submission" date="2025-08" db="UniProtKB">
        <authorList>
            <consortium name="Ensembl"/>
        </authorList>
    </citation>
    <scope>IDENTIFICATION</scope>
</reference>
<name>K7FRM7_PELSI</name>
<dbReference type="EMBL" id="AGCU01087798">
    <property type="status" value="NOT_ANNOTATED_CDS"/>
    <property type="molecule type" value="Genomic_DNA"/>
</dbReference>
<evidence type="ECO:0000256" key="2">
    <source>
        <dbReference type="ARBA" id="ARBA00022741"/>
    </source>
</evidence>
<dbReference type="GO" id="GO:0019205">
    <property type="term" value="F:nucleobase-containing compound kinase activity"/>
    <property type="evidence" value="ECO:0007669"/>
    <property type="project" value="InterPro"/>
</dbReference>
<feature type="region of interest" description="Disordered" evidence="4">
    <location>
        <begin position="302"/>
        <end position="330"/>
    </location>
</feature>
<accession>K7FRM7</accession>
<dbReference type="PANTHER" id="PTHR23359">
    <property type="entry name" value="NUCLEOTIDE KINASE"/>
    <property type="match status" value="1"/>
</dbReference>
<feature type="compositionally biased region" description="Basic and acidic residues" evidence="4">
    <location>
        <begin position="316"/>
        <end position="330"/>
    </location>
</feature>
<dbReference type="GeneTree" id="ENSGT00740000115564"/>
<reference evidence="6" key="2">
    <citation type="journal article" date="2013" name="Nat. Genet.">
        <title>The draft genomes of soft-shell turtle and green sea turtle yield insights into the development and evolution of the turtle-specific body plan.</title>
        <authorList>
            <person name="Wang Z."/>
            <person name="Pascual-Anaya J."/>
            <person name="Zadissa A."/>
            <person name="Li W."/>
            <person name="Niimura Y."/>
            <person name="Huang Z."/>
            <person name="Li C."/>
            <person name="White S."/>
            <person name="Xiong Z."/>
            <person name="Fang D."/>
            <person name="Wang B."/>
            <person name="Ming Y."/>
            <person name="Chen Y."/>
            <person name="Zheng Y."/>
            <person name="Kuraku S."/>
            <person name="Pignatelli M."/>
            <person name="Herrero J."/>
            <person name="Beal K."/>
            <person name="Nozawa M."/>
            <person name="Li Q."/>
            <person name="Wang J."/>
            <person name="Zhang H."/>
            <person name="Yu L."/>
            <person name="Shigenobu S."/>
            <person name="Wang J."/>
            <person name="Liu J."/>
            <person name="Flicek P."/>
            <person name="Searle S."/>
            <person name="Wang J."/>
            <person name="Kuratani S."/>
            <person name="Yin Y."/>
            <person name="Aken B."/>
            <person name="Zhang G."/>
            <person name="Irie N."/>
        </authorList>
    </citation>
    <scope>NUCLEOTIDE SEQUENCE [LARGE SCALE GENOMIC DNA]</scope>
    <source>
        <strain evidence="6">Daiwa-1</strain>
    </source>
</reference>
<feature type="compositionally biased region" description="Basic and acidic residues" evidence="4">
    <location>
        <begin position="8"/>
        <end position="19"/>
    </location>
</feature>
<dbReference type="SUPFAM" id="SSF52540">
    <property type="entry name" value="P-loop containing nucleoside triphosphate hydrolases"/>
    <property type="match status" value="2"/>
</dbReference>
<feature type="compositionally biased region" description="Acidic residues" evidence="4">
    <location>
        <begin position="133"/>
        <end position="162"/>
    </location>
</feature>
<dbReference type="Gene3D" id="3.40.50.300">
    <property type="entry name" value="P-loop containing nucleotide triphosphate hydrolases"/>
    <property type="match status" value="2"/>
</dbReference>
<dbReference type="Proteomes" id="UP000007267">
    <property type="component" value="Unassembled WGS sequence"/>
</dbReference>
<keyword evidence="6" id="KW-1185">Reference proteome</keyword>
<proteinExistence type="predicted"/>
<dbReference type="AlphaFoldDB" id="K7FRM7"/>
<evidence type="ECO:0000256" key="1">
    <source>
        <dbReference type="ARBA" id="ARBA00022679"/>
    </source>
</evidence>
<protein>
    <submittedName>
        <fullName evidence="5">Adenylate kinase 9</fullName>
    </submittedName>
</protein>
<dbReference type="GO" id="GO:0005524">
    <property type="term" value="F:ATP binding"/>
    <property type="evidence" value="ECO:0007669"/>
    <property type="project" value="InterPro"/>
</dbReference>
<evidence type="ECO:0000256" key="4">
    <source>
        <dbReference type="SAM" id="MobiDB-lite"/>
    </source>
</evidence>
<sequence length="1161" mass="134256">MQSIDSGVSKEEPKLKESGDQPPLETEVVPQVQPDHTNGVMETKPEPVIMLPEFPEDGFPDVPEIEPLKEKIKLFMHNWQVLESGISESSLIQIAVLEIDGQTPETLLNQTVPVMEKPFKYCGWEISAEDLDEEAEDLQAEGEADVELEEEQEENDEEDEDKINEKKRHMGDTKHFCPVSLKENFILFPGISEHGAKYREKFYYFSSPEARDKFLESPEEYVAHKAPLQAPPLRVCLLGAHGAGKTICGRWLADKLGIFHIQFEEHLQEIIMSKTEKRVGLEFDEEPEEDQIDMEALFQELGDSSQTNTETETESESVHENESNKNKEVKEVELTEEEEIIKANIIDNEALTPEVLDNIVPEWWTKEPIRSTGFILDGFPRTLEEAQFLSERGLCPDVAVIIQVEESDISDRLLPPRFKKWKDRKNKKMEKKKRLKDMKEKIKEEKIAKRRAELLAEQAKKKEEAEAYREEDEEYEDEDEEEDIDAILEEEFPKEEEVDEEEEEQEDDAVERMKNEIAEKYEADSNNLQGLQEEFERLQLPQITINGGRKPHIVRYQLYSKLKHLVENRESIFEKCYSISLPLARKMLVLSYKHPSSFGQWDPVKLSEGDVIKPFQNQETPSLPVIHRQYIYFFSSKENKEKFMKNPIKFICQPKPKPFVPVKIAIVGPPKSGKTTVAKKFASVYGLMRLSMGDAIRLVLNDQPESELALMLKWHLHKGLAAPDELAVQALEVALMDHVCSTAGVVIDGYPVTRKQVNILEAMRIIPVKIFELQVDAKEVFRRALIDKESSDSPPYPIHDSSQILAIQNSCYRKQIDAIRTYYEEKHQNWCVVDAFHSKWWVWNKIFEEVQVIVKQIQIYLERIREGKAASIADLCITPQELQSRLGEFGQYCPVSLAEKSELVDCSVTSSLQFAAEFRGHYYKMASQEELNKFLNAPELYVPPLAPHPLPPRDMLPKKLTMAEVKALFPKKAEMQGYCPVTYLDGKQRYEALVPGTTEYAVEYRDKLYIFENEEKLQKFMRLPEQYWNQKLPHKLPPIKEPFLLTALPLTGYLEQGIATALIKAMNEVGCLKPKFPFLSVKKTALLFVAYHLKAYNPRSSEYVRKKYKRKLEQFIDHCALIPYLGTKMTRKYKEPQNRPIDFDHKLQMFFSLKYVDPTSG</sequence>
<keyword evidence="2" id="KW-0547">Nucleotide-binding</keyword>
<dbReference type="EMBL" id="AGCU01087800">
    <property type="status" value="NOT_ANNOTATED_CDS"/>
    <property type="molecule type" value="Genomic_DNA"/>
</dbReference>
<keyword evidence="1" id="KW-0808">Transferase</keyword>
<keyword evidence="3" id="KW-0418">Kinase</keyword>
<dbReference type="eggNOG" id="KOG3079">
    <property type="taxonomic scope" value="Eukaryota"/>
</dbReference>
<dbReference type="STRING" id="13735.ENSPSIP00000010687"/>
<reference evidence="5" key="4">
    <citation type="submission" date="2025-09" db="UniProtKB">
        <authorList>
            <consortium name="Ensembl"/>
        </authorList>
    </citation>
    <scope>IDENTIFICATION</scope>
</reference>
<dbReference type="EMBL" id="AGCU01087801">
    <property type="status" value="NOT_ANNOTATED_CDS"/>
    <property type="molecule type" value="Genomic_DNA"/>
</dbReference>
<dbReference type="EMBL" id="AGCU01087803">
    <property type="status" value="NOT_ANNOTATED_CDS"/>
    <property type="molecule type" value="Genomic_DNA"/>
</dbReference>
<evidence type="ECO:0000313" key="5">
    <source>
        <dbReference type="Ensembl" id="ENSPSIP00000010687.1"/>
    </source>
</evidence>
<dbReference type="Pfam" id="PF00406">
    <property type="entry name" value="ADK"/>
    <property type="match status" value="2"/>
</dbReference>
<evidence type="ECO:0000313" key="6">
    <source>
        <dbReference type="Proteomes" id="UP000007267"/>
    </source>
</evidence>
<dbReference type="InterPro" id="IPR027417">
    <property type="entry name" value="P-loop_NTPase"/>
</dbReference>
<organism evidence="5 6">
    <name type="scientific">Pelodiscus sinensis</name>
    <name type="common">Chinese softshell turtle</name>
    <name type="synonym">Trionyx sinensis</name>
    <dbReference type="NCBI Taxonomy" id="13735"/>
    <lineage>
        <taxon>Eukaryota</taxon>
        <taxon>Metazoa</taxon>
        <taxon>Chordata</taxon>
        <taxon>Craniata</taxon>
        <taxon>Vertebrata</taxon>
        <taxon>Euteleostomi</taxon>
        <taxon>Archelosauria</taxon>
        <taxon>Testudinata</taxon>
        <taxon>Testudines</taxon>
        <taxon>Cryptodira</taxon>
        <taxon>Trionychia</taxon>
        <taxon>Trionychidae</taxon>
        <taxon>Pelodiscus</taxon>
    </lineage>
</organism>
<dbReference type="InterPro" id="IPR000850">
    <property type="entry name" value="Adenylat/UMP-CMP_kin"/>
</dbReference>
<feature type="region of interest" description="Disordered" evidence="4">
    <location>
        <begin position="133"/>
        <end position="164"/>
    </location>
</feature>
<feature type="region of interest" description="Disordered" evidence="4">
    <location>
        <begin position="458"/>
        <end position="510"/>
    </location>
</feature>
<evidence type="ECO:0000256" key="3">
    <source>
        <dbReference type="ARBA" id="ARBA00022777"/>
    </source>
</evidence>
<dbReference type="Ensembl" id="ENSPSIT00000010740.1">
    <property type="protein sequence ID" value="ENSPSIP00000010687.1"/>
    <property type="gene ID" value="ENSPSIG00000009689.1"/>
</dbReference>
<reference evidence="6" key="1">
    <citation type="submission" date="2011-10" db="EMBL/GenBank/DDBJ databases">
        <authorList>
            <consortium name="Soft-shell Turtle Genome Consortium"/>
        </authorList>
    </citation>
    <scope>NUCLEOTIDE SEQUENCE [LARGE SCALE GENOMIC DNA]</scope>
    <source>
        <strain evidence="6">Daiwa-1</strain>
    </source>
</reference>
<dbReference type="GO" id="GO:0006139">
    <property type="term" value="P:nucleobase-containing compound metabolic process"/>
    <property type="evidence" value="ECO:0007669"/>
    <property type="project" value="InterPro"/>
</dbReference>
<dbReference type="OMA" id="EHACWAQ"/>